<reference evidence="3 4" key="1">
    <citation type="submission" date="2020-08" db="EMBL/GenBank/DDBJ databases">
        <title>Sequencing the genomes of 1000 actinobacteria strains.</title>
        <authorList>
            <person name="Klenk H.-P."/>
        </authorList>
    </citation>
    <scope>NUCLEOTIDE SEQUENCE [LARGE SCALE GENOMIC DNA]</scope>
    <source>
        <strain evidence="3 4">DSM 44593</strain>
    </source>
</reference>
<feature type="transmembrane region" description="Helical" evidence="2">
    <location>
        <begin position="91"/>
        <end position="115"/>
    </location>
</feature>
<evidence type="ECO:0000313" key="3">
    <source>
        <dbReference type="EMBL" id="MBB6000692.1"/>
    </source>
</evidence>
<dbReference type="AlphaFoldDB" id="A0A841EC81"/>
<feature type="transmembrane region" description="Helical" evidence="2">
    <location>
        <begin position="127"/>
        <end position="148"/>
    </location>
</feature>
<keyword evidence="4" id="KW-1185">Reference proteome</keyword>
<evidence type="ECO:0000256" key="1">
    <source>
        <dbReference type="SAM" id="MobiDB-lite"/>
    </source>
</evidence>
<accession>A0A841EC81</accession>
<evidence type="ECO:0000256" key="2">
    <source>
        <dbReference type="SAM" id="Phobius"/>
    </source>
</evidence>
<comment type="caution">
    <text evidence="3">The sequence shown here is derived from an EMBL/GenBank/DDBJ whole genome shotgun (WGS) entry which is preliminary data.</text>
</comment>
<proteinExistence type="predicted"/>
<keyword evidence="2" id="KW-0472">Membrane</keyword>
<gene>
    <name evidence="3" type="ORF">HNR25_004443</name>
</gene>
<dbReference type="Proteomes" id="UP000578077">
    <property type="component" value="Unassembled WGS sequence"/>
</dbReference>
<organism evidence="3 4">
    <name type="scientific">Streptomonospora salina</name>
    <dbReference type="NCBI Taxonomy" id="104205"/>
    <lineage>
        <taxon>Bacteria</taxon>
        <taxon>Bacillati</taxon>
        <taxon>Actinomycetota</taxon>
        <taxon>Actinomycetes</taxon>
        <taxon>Streptosporangiales</taxon>
        <taxon>Nocardiopsidaceae</taxon>
        <taxon>Streptomonospora</taxon>
    </lineage>
</organism>
<dbReference type="RefSeq" id="WP_184638280.1">
    <property type="nucleotide sequence ID" value="NZ_BAABKT010000038.1"/>
</dbReference>
<protein>
    <submittedName>
        <fullName evidence="3">Uncharacterized protein</fullName>
    </submittedName>
</protein>
<name>A0A841EC81_9ACTN</name>
<feature type="compositionally biased region" description="Gly residues" evidence="1">
    <location>
        <begin position="1"/>
        <end position="20"/>
    </location>
</feature>
<keyword evidence="2" id="KW-0812">Transmembrane</keyword>
<feature type="transmembrane region" description="Helical" evidence="2">
    <location>
        <begin position="31"/>
        <end position="55"/>
    </location>
</feature>
<evidence type="ECO:0000313" key="4">
    <source>
        <dbReference type="Proteomes" id="UP000578077"/>
    </source>
</evidence>
<dbReference type="EMBL" id="JACHLY010000001">
    <property type="protein sequence ID" value="MBB6000692.1"/>
    <property type="molecule type" value="Genomic_DNA"/>
</dbReference>
<keyword evidence="2" id="KW-1133">Transmembrane helix</keyword>
<sequence>MGGDDVSGTGEPTGSGGRTVGGRDVRLPGAAAAATAVVLAVAHLAVAGSAAAGTAPGLGTFAWILLPPVLVAGFALATLAFAFGRTPLPRGLLLGAVWTHTVLVAALVALSLAGFATGVPVTLSTVFGAPFAYALVSLIAYTVLLVRLRAGHR</sequence>
<feature type="region of interest" description="Disordered" evidence="1">
    <location>
        <begin position="1"/>
        <end position="22"/>
    </location>
</feature>
<feature type="transmembrane region" description="Helical" evidence="2">
    <location>
        <begin position="61"/>
        <end position="84"/>
    </location>
</feature>